<gene>
    <name evidence="2" type="ORF">SAMN04487859_1632</name>
</gene>
<dbReference type="AlphaFoldDB" id="A0A1I5H8J0"/>
<dbReference type="STRING" id="1005928.SAMN04487859_1632"/>
<accession>A0A1I5H8J0</accession>
<evidence type="ECO:0000256" key="1">
    <source>
        <dbReference type="SAM" id="MobiDB-lite"/>
    </source>
</evidence>
<feature type="compositionally biased region" description="Basic and acidic residues" evidence="1">
    <location>
        <begin position="112"/>
        <end position="123"/>
    </location>
</feature>
<feature type="compositionally biased region" description="Basic and acidic residues" evidence="1">
    <location>
        <begin position="130"/>
        <end position="140"/>
    </location>
</feature>
<evidence type="ECO:0000313" key="2">
    <source>
        <dbReference type="EMBL" id="SFO44499.1"/>
    </source>
</evidence>
<keyword evidence="3" id="KW-1185">Reference proteome</keyword>
<protein>
    <submittedName>
        <fullName evidence="2">Uncharacterized protein</fullName>
    </submittedName>
</protein>
<dbReference type="OrthoDB" id="7909028at2"/>
<proteinExistence type="predicted"/>
<organism evidence="2 3">
    <name type="scientific">Roseovarius lutimaris</name>
    <dbReference type="NCBI Taxonomy" id="1005928"/>
    <lineage>
        <taxon>Bacteria</taxon>
        <taxon>Pseudomonadati</taxon>
        <taxon>Pseudomonadota</taxon>
        <taxon>Alphaproteobacteria</taxon>
        <taxon>Rhodobacterales</taxon>
        <taxon>Roseobacteraceae</taxon>
        <taxon>Roseovarius</taxon>
    </lineage>
</organism>
<feature type="region of interest" description="Disordered" evidence="1">
    <location>
        <begin position="112"/>
        <end position="149"/>
    </location>
</feature>
<dbReference type="EMBL" id="FOVP01000063">
    <property type="protein sequence ID" value="SFO44499.1"/>
    <property type="molecule type" value="Genomic_DNA"/>
</dbReference>
<sequence>MVKLSLNKAAKEAGVAKSTLLDALNAGRMSAEKNEKGHWEIDPSELFRVFSKTSSAERERPFPTPLENHQKTTQNSALEIEVKMLREQIERMDSERDRERSQLTDQIEALKEQAERQSADHRQALAALTDQRERAAEQPKRGLWARLLG</sequence>
<dbReference type="RefSeq" id="WP_092842502.1">
    <property type="nucleotide sequence ID" value="NZ_FOVP01000063.1"/>
</dbReference>
<dbReference type="Gene3D" id="1.20.5.1700">
    <property type="match status" value="1"/>
</dbReference>
<feature type="region of interest" description="Disordered" evidence="1">
    <location>
        <begin position="52"/>
        <end position="75"/>
    </location>
</feature>
<evidence type="ECO:0000313" key="3">
    <source>
        <dbReference type="Proteomes" id="UP000198599"/>
    </source>
</evidence>
<name>A0A1I5H8J0_9RHOB</name>
<reference evidence="3" key="1">
    <citation type="submission" date="2016-10" db="EMBL/GenBank/DDBJ databases">
        <authorList>
            <person name="Varghese N."/>
            <person name="Submissions S."/>
        </authorList>
    </citation>
    <scope>NUCLEOTIDE SEQUENCE [LARGE SCALE GENOMIC DNA]</scope>
    <source>
        <strain evidence="3">DSM 28463</strain>
    </source>
</reference>
<dbReference type="Proteomes" id="UP000198599">
    <property type="component" value="Unassembled WGS sequence"/>
</dbReference>